<dbReference type="PROSITE" id="PS52016">
    <property type="entry name" value="TONB_DEPENDENT_REC_3"/>
    <property type="match status" value="1"/>
</dbReference>
<evidence type="ECO:0000256" key="3">
    <source>
        <dbReference type="ARBA" id="ARBA00022452"/>
    </source>
</evidence>
<dbReference type="Gene3D" id="2.40.170.20">
    <property type="entry name" value="TonB-dependent receptor, beta-barrel domain"/>
    <property type="match status" value="2"/>
</dbReference>
<keyword evidence="5 11" id="KW-0812">Transmembrane</keyword>
<dbReference type="PANTHER" id="PTHR32552">
    <property type="entry name" value="FERRICHROME IRON RECEPTOR-RELATED"/>
    <property type="match status" value="1"/>
</dbReference>
<evidence type="ECO:0000256" key="4">
    <source>
        <dbReference type="ARBA" id="ARBA00022496"/>
    </source>
</evidence>
<evidence type="ECO:0000259" key="15">
    <source>
        <dbReference type="Pfam" id="PF07715"/>
    </source>
</evidence>
<reference evidence="16 17" key="1">
    <citation type="submission" date="2018-11" db="EMBL/GenBank/DDBJ databases">
        <authorList>
            <person name="Na S.W."/>
            <person name="Baik M."/>
        </authorList>
    </citation>
    <scope>NUCLEOTIDE SEQUENCE [LARGE SCALE GENOMIC DNA]</scope>
    <source>
        <strain evidence="16 17">E39</strain>
    </source>
</reference>
<evidence type="ECO:0000256" key="7">
    <source>
        <dbReference type="ARBA" id="ARBA00023065"/>
    </source>
</evidence>
<dbReference type="InterPro" id="IPR000531">
    <property type="entry name" value="Beta-barrel_TonB"/>
</dbReference>
<evidence type="ECO:0000256" key="6">
    <source>
        <dbReference type="ARBA" id="ARBA00023004"/>
    </source>
</evidence>
<dbReference type="AlphaFoldDB" id="A0A5P8E7N8"/>
<feature type="chain" id="PRO_5024419417" evidence="13">
    <location>
        <begin position="19"/>
        <end position="813"/>
    </location>
</feature>
<proteinExistence type="inferred from homology"/>
<evidence type="ECO:0000259" key="14">
    <source>
        <dbReference type="Pfam" id="PF00593"/>
    </source>
</evidence>
<evidence type="ECO:0000313" key="17">
    <source>
        <dbReference type="Proteomes" id="UP000249375"/>
    </source>
</evidence>
<name>A0A5P8E7N8_9BACT</name>
<sequence>MKKGSLLLLLAVAIGVSAKGNTNPANTDIVPPTDITADGDTSRVTNLETAIVVASPKETSLLRKQALSVSLISKDDLDNRGSNSLKEAATLSANFYMPQYGSRLTSAAYIRGIGSRINSPAVGLYVDNMPFHDKTAYDFNFIDVDRVDVLRGPQSTLYGRNTMGGLIKIHTADPFTHYGTDIAFGATSRSGGKKAQFNTFLHNKDNTLAASVGAFYEGQRGFFRNVTRGSKADKSDAAGVKSRIAWQANRNLRFDVNLSYEYSDERACPYVLLADTITHNTTGVIPQNRQSLYQRNLFNAGLGITWEAPNFILSSITAYQHLKDRLFMDQDFTAIDIFSLEQRQRLNGISEEISVKSKPGKWWQWTTGVFANHQWTNTSCPVTFYGDGVDYLNSQFTRIFSNPAMPAMSLAFNEQDIPFTAKFRTPNMNAAIFHQSTLHDLFVKGLSLTVGLRLDYDRHKLELNSMTARDIYYAFAMPSFRINAVMSSNPAFAGKTDYDTWQLLPKFALQYDFGKDKGNVYALVSRGYRSGGYNIQNYSDLSQTLLRRQMMINVQDYVTRTINAMPLPDASKERAIAGMTGAMAANIPEEPAIDQLQYEAETSWNYEVGTHLNLFGQALQLDASLFMIETRNQQLARFTESGFGRVLVNAGKSRSCGAEVSLRAAMLSNRLLLTAGYGYTHAVFTNYDLGMNNGINVDYTDNRVPFVPEHTVNAALDFRQPVSTTWLKAVSAGVDVFGAGNVYWNEANTMREPFYAVMGARIGLEFAKNISIGIWGKNLTGNDYRTFRFVNMNRTFAQYGTPRHFGIDLNVHF</sequence>
<evidence type="ECO:0000256" key="11">
    <source>
        <dbReference type="PROSITE-ProRule" id="PRU01360"/>
    </source>
</evidence>
<dbReference type="Pfam" id="PF07715">
    <property type="entry name" value="Plug"/>
    <property type="match status" value="1"/>
</dbReference>
<keyword evidence="16" id="KW-0675">Receptor</keyword>
<keyword evidence="7" id="KW-0406">Ion transport</keyword>
<evidence type="ECO:0000256" key="12">
    <source>
        <dbReference type="RuleBase" id="RU003357"/>
    </source>
</evidence>
<evidence type="ECO:0000256" key="1">
    <source>
        <dbReference type="ARBA" id="ARBA00004571"/>
    </source>
</evidence>
<dbReference type="InterPro" id="IPR039426">
    <property type="entry name" value="TonB-dep_rcpt-like"/>
</dbReference>
<evidence type="ECO:0000256" key="9">
    <source>
        <dbReference type="ARBA" id="ARBA00023136"/>
    </source>
</evidence>
<evidence type="ECO:0000256" key="13">
    <source>
        <dbReference type="SAM" id="SignalP"/>
    </source>
</evidence>
<dbReference type="InterPro" id="IPR036942">
    <property type="entry name" value="Beta-barrel_TonB_sf"/>
</dbReference>
<keyword evidence="8 12" id="KW-0798">TonB box</keyword>
<dbReference type="OrthoDB" id="9775095at2"/>
<keyword evidence="3 11" id="KW-1134">Transmembrane beta strand</keyword>
<comment type="similarity">
    <text evidence="11 12">Belongs to the TonB-dependent receptor family.</text>
</comment>
<evidence type="ECO:0000256" key="5">
    <source>
        <dbReference type="ARBA" id="ARBA00022692"/>
    </source>
</evidence>
<feature type="domain" description="TonB-dependent receptor-like beta-barrel" evidence="14">
    <location>
        <begin position="262"/>
        <end position="779"/>
    </location>
</feature>
<keyword evidence="10 11" id="KW-0998">Cell outer membrane</keyword>
<keyword evidence="13" id="KW-0732">Signal</keyword>
<dbReference type="RefSeq" id="WP_111899203.1">
    <property type="nucleotide sequence ID" value="NZ_CP033459.1"/>
</dbReference>
<dbReference type="PANTHER" id="PTHR32552:SF81">
    <property type="entry name" value="TONB-DEPENDENT OUTER MEMBRANE RECEPTOR"/>
    <property type="match status" value="1"/>
</dbReference>
<feature type="signal peptide" evidence="13">
    <location>
        <begin position="1"/>
        <end position="18"/>
    </location>
</feature>
<feature type="domain" description="TonB-dependent receptor plug" evidence="15">
    <location>
        <begin position="63"/>
        <end position="165"/>
    </location>
</feature>
<dbReference type="SUPFAM" id="SSF56935">
    <property type="entry name" value="Porins"/>
    <property type="match status" value="1"/>
</dbReference>
<keyword evidence="6" id="KW-0408">Iron</keyword>
<accession>A0A5P8E7N8</accession>
<keyword evidence="2 11" id="KW-0813">Transport</keyword>
<keyword evidence="4" id="KW-0410">Iron transport</keyword>
<dbReference type="Proteomes" id="UP000249375">
    <property type="component" value="Chromosome"/>
</dbReference>
<evidence type="ECO:0000256" key="8">
    <source>
        <dbReference type="ARBA" id="ARBA00023077"/>
    </source>
</evidence>
<evidence type="ECO:0000256" key="10">
    <source>
        <dbReference type="ARBA" id="ARBA00023237"/>
    </source>
</evidence>
<evidence type="ECO:0000313" key="16">
    <source>
        <dbReference type="EMBL" id="QFQ13059.1"/>
    </source>
</evidence>
<dbReference type="KEGG" id="alq:C7Y71_008510"/>
<keyword evidence="9 11" id="KW-0472">Membrane</keyword>
<keyword evidence="17" id="KW-1185">Reference proteome</keyword>
<dbReference type="GO" id="GO:0009279">
    <property type="term" value="C:cell outer membrane"/>
    <property type="evidence" value="ECO:0007669"/>
    <property type="project" value="UniProtKB-SubCell"/>
</dbReference>
<evidence type="ECO:0000256" key="2">
    <source>
        <dbReference type="ARBA" id="ARBA00022448"/>
    </source>
</evidence>
<dbReference type="InterPro" id="IPR012910">
    <property type="entry name" value="Plug_dom"/>
</dbReference>
<protein>
    <submittedName>
        <fullName evidence="16">TonB-dependent receptor</fullName>
    </submittedName>
</protein>
<comment type="subcellular location">
    <subcellularLocation>
        <location evidence="1 11">Cell outer membrane</location>
        <topology evidence="1 11">Multi-pass membrane protein</topology>
    </subcellularLocation>
</comment>
<dbReference type="Pfam" id="PF00593">
    <property type="entry name" value="TonB_dep_Rec_b-barrel"/>
    <property type="match status" value="1"/>
</dbReference>
<gene>
    <name evidence="16" type="ORF">C7Y71_008510</name>
</gene>
<dbReference type="EMBL" id="CP033459">
    <property type="protein sequence ID" value="QFQ13059.1"/>
    <property type="molecule type" value="Genomic_DNA"/>
</dbReference>
<organism evidence="16 17">
    <name type="scientific">Pseudoprevotella muciniphila</name>
    <dbReference type="NCBI Taxonomy" id="2133944"/>
    <lineage>
        <taxon>Bacteria</taxon>
        <taxon>Pseudomonadati</taxon>
        <taxon>Bacteroidota</taxon>
        <taxon>Bacteroidia</taxon>
        <taxon>Bacteroidales</taxon>
        <taxon>Prevotellaceae</taxon>
        <taxon>Pseudoprevotella</taxon>
    </lineage>
</organism>
<dbReference type="GO" id="GO:0006826">
    <property type="term" value="P:iron ion transport"/>
    <property type="evidence" value="ECO:0007669"/>
    <property type="project" value="UniProtKB-KW"/>
</dbReference>